<keyword evidence="1" id="KW-0812">Transmembrane</keyword>
<dbReference type="EMBL" id="BASD01000014">
    <property type="protein sequence ID" value="GAD19071.1"/>
    <property type="molecule type" value="Genomic_DNA"/>
</dbReference>
<keyword evidence="1" id="KW-1133">Transmembrane helix</keyword>
<comment type="caution">
    <text evidence="2">The sequence shown here is derived from an EMBL/GenBank/DDBJ whole genome shotgun (WGS) entry which is preliminary data.</text>
</comment>
<dbReference type="AlphaFoldDB" id="T1D1I1"/>
<evidence type="ECO:0000313" key="2">
    <source>
        <dbReference type="EMBL" id="GAD19071.1"/>
    </source>
</evidence>
<dbReference type="STRING" id="1325130.HFN_0202"/>
<feature type="transmembrane region" description="Helical" evidence="1">
    <location>
        <begin position="63"/>
        <end position="82"/>
    </location>
</feature>
<proteinExistence type="predicted"/>
<keyword evidence="1" id="KW-0472">Membrane</keyword>
<feature type="transmembrane region" description="Helical" evidence="1">
    <location>
        <begin position="128"/>
        <end position="149"/>
    </location>
</feature>
<name>T1D1I1_9HELI</name>
<protein>
    <submittedName>
        <fullName evidence="2">Uncharacterized protein</fullName>
    </submittedName>
</protein>
<accession>T1D1I1</accession>
<evidence type="ECO:0000256" key="1">
    <source>
        <dbReference type="SAM" id="Phobius"/>
    </source>
</evidence>
<gene>
    <name evidence="2" type="ORF">HFN_0202</name>
</gene>
<dbReference type="Proteomes" id="UP000018143">
    <property type="component" value="Unassembled WGS sequence"/>
</dbReference>
<evidence type="ECO:0000313" key="3">
    <source>
        <dbReference type="Proteomes" id="UP000018143"/>
    </source>
</evidence>
<keyword evidence="3" id="KW-1185">Reference proteome</keyword>
<organism evidence="2 3">
    <name type="scientific">Helicobacter fennelliae MRY12-0050</name>
    <dbReference type="NCBI Taxonomy" id="1325130"/>
    <lineage>
        <taxon>Bacteria</taxon>
        <taxon>Pseudomonadati</taxon>
        <taxon>Campylobacterota</taxon>
        <taxon>Epsilonproteobacteria</taxon>
        <taxon>Campylobacterales</taxon>
        <taxon>Helicobacteraceae</taxon>
        <taxon>Helicobacter</taxon>
    </lineage>
</organism>
<feature type="transmembrane region" description="Helical" evidence="1">
    <location>
        <begin position="89"/>
        <end position="108"/>
    </location>
</feature>
<feature type="transmembrane region" description="Helical" evidence="1">
    <location>
        <begin position="6"/>
        <end position="22"/>
    </location>
</feature>
<feature type="transmembrane region" description="Helical" evidence="1">
    <location>
        <begin position="154"/>
        <end position="172"/>
    </location>
</feature>
<feature type="transmembrane region" description="Helical" evidence="1">
    <location>
        <begin position="29"/>
        <end position="51"/>
    </location>
</feature>
<reference evidence="2 3" key="1">
    <citation type="journal article" date="2013" name="Genome Announc.">
        <title>Draft Genome Sequence of Helicobacter fennelliae Strain MRY12-0050, Isolated from a Bacteremia Patient.</title>
        <authorList>
            <person name="Rimbara E."/>
            <person name="Matsui M."/>
            <person name="Mori S."/>
            <person name="Suzuki S."/>
            <person name="Suzuki M."/>
            <person name="Kim H."/>
            <person name="Sekizuka T."/>
            <person name="Kuroda M."/>
            <person name="Shibayama K."/>
        </authorList>
    </citation>
    <scope>NUCLEOTIDE SEQUENCE [LARGE SCALE GENOMIC DNA]</scope>
    <source>
        <strain evidence="2 3">MRY12-0050</strain>
    </source>
</reference>
<sequence length="176" mass="20426">MEFLDLIFLLFFVVAGADTLYSQGRRARVLLFIFWSFWLCLFAYALVEIFLLAPLKGINLKDFFALTFAIILCIVGLASLILHKKFPNFWLFYPYVCFFVGIAVSNVWGLFDEVPRNKATYVDDDEIYLWRTLAGLFVAFSLAGLYTLFKRKKLICTLIFVTICLLFLWSSVHFST</sequence>